<dbReference type="GeneID" id="61306546"/>
<sequence length="152" mass="16137">MNACSLCTREVATCGPQTSIVEAAARMRALHAGDLVVVSEEAGARQPVGVLTDRDIVLAVVSPDASPTTLYAGDVMSAPAVLAHGTDDLWMLARRMHLHGVRRLPVVGADGSLVGIVTLDDLLHAAANLLDELRLIAARQQHFEAKRRGDRA</sequence>
<feature type="domain" description="CBS" evidence="3">
    <location>
        <begin position="76"/>
        <end position="132"/>
    </location>
</feature>
<dbReference type="OrthoDB" id="9794094at2"/>
<comment type="caution">
    <text evidence="4">The sequence shown here is derived from an EMBL/GenBank/DDBJ whole genome shotgun (WGS) entry which is preliminary data.</text>
</comment>
<evidence type="ECO:0000256" key="2">
    <source>
        <dbReference type="PROSITE-ProRule" id="PRU00703"/>
    </source>
</evidence>
<dbReference type="RefSeq" id="WP_065060537.1">
    <property type="nucleotide sequence ID" value="NZ_CADFGN010000014.1"/>
</dbReference>
<evidence type="ECO:0000313" key="4">
    <source>
        <dbReference type="EMBL" id="SEK07992.1"/>
    </source>
</evidence>
<dbReference type="Proteomes" id="UP000183529">
    <property type="component" value="Unassembled WGS sequence"/>
</dbReference>
<gene>
    <name evidence="4" type="ORF">SAMN05216550_116119</name>
</gene>
<dbReference type="SMART" id="SM00116">
    <property type="entry name" value="CBS"/>
    <property type="match status" value="2"/>
</dbReference>
<dbReference type="Gene3D" id="3.10.580.10">
    <property type="entry name" value="CBS-domain"/>
    <property type="match status" value="1"/>
</dbReference>
<dbReference type="EMBL" id="FNZM01000016">
    <property type="protein sequence ID" value="SEK07992.1"/>
    <property type="molecule type" value="Genomic_DNA"/>
</dbReference>
<dbReference type="AlphaFoldDB" id="A0A1A5XDC3"/>
<dbReference type="PROSITE" id="PS51371">
    <property type="entry name" value="CBS"/>
    <property type="match status" value="2"/>
</dbReference>
<dbReference type="PANTHER" id="PTHR43080:SF2">
    <property type="entry name" value="CBS DOMAIN-CONTAINING PROTEIN"/>
    <property type="match status" value="1"/>
</dbReference>
<proteinExistence type="predicted"/>
<accession>A0A1A5XDC3</accession>
<dbReference type="InterPro" id="IPR046342">
    <property type="entry name" value="CBS_dom_sf"/>
</dbReference>
<dbReference type="InterPro" id="IPR051257">
    <property type="entry name" value="Diverse_CBS-Domain"/>
</dbReference>
<organism evidence="4 5">
    <name type="scientific">Paraburkholderia tropica</name>
    <dbReference type="NCBI Taxonomy" id="92647"/>
    <lineage>
        <taxon>Bacteria</taxon>
        <taxon>Pseudomonadati</taxon>
        <taxon>Pseudomonadota</taxon>
        <taxon>Betaproteobacteria</taxon>
        <taxon>Burkholderiales</taxon>
        <taxon>Burkholderiaceae</taxon>
        <taxon>Paraburkholderia</taxon>
    </lineage>
</organism>
<dbReference type="PANTHER" id="PTHR43080">
    <property type="entry name" value="CBS DOMAIN-CONTAINING PROTEIN CBSX3, MITOCHONDRIAL"/>
    <property type="match status" value="1"/>
</dbReference>
<feature type="domain" description="CBS" evidence="3">
    <location>
        <begin position="7"/>
        <end position="66"/>
    </location>
</feature>
<dbReference type="InterPro" id="IPR000644">
    <property type="entry name" value="CBS_dom"/>
</dbReference>
<dbReference type="SUPFAM" id="SSF54631">
    <property type="entry name" value="CBS-domain pair"/>
    <property type="match status" value="1"/>
</dbReference>
<dbReference type="Pfam" id="PF00571">
    <property type="entry name" value="CBS"/>
    <property type="match status" value="2"/>
</dbReference>
<name>A0A1A5XDC3_9BURK</name>
<evidence type="ECO:0000259" key="3">
    <source>
        <dbReference type="PROSITE" id="PS51371"/>
    </source>
</evidence>
<keyword evidence="1 2" id="KW-0129">CBS domain</keyword>
<protein>
    <submittedName>
        <fullName evidence="4">CBS domain-containing protein</fullName>
    </submittedName>
</protein>
<dbReference type="CDD" id="cd17775">
    <property type="entry name" value="CBS_pair_bact_arch"/>
    <property type="match status" value="1"/>
</dbReference>
<evidence type="ECO:0000313" key="5">
    <source>
        <dbReference type="Proteomes" id="UP000183529"/>
    </source>
</evidence>
<reference evidence="4 5" key="1">
    <citation type="submission" date="2016-10" db="EMBL/GenBank/DDBJ databases">
        <authorList>
            <person name="Varghese N."/>
            <person name="Submissions S."/>
        </authorList>
    </citation>
    <scope>NUCLEOTIDE SEQUENCE [LARGE SCALE GENOMIC DNA]</scope>
    <source>
        <strain evidence="4 5">LMG 22274</strain>
    </source>
</reference>
<evidence type="ECO:0000256" key="1">
    <source>
        <dbReference type="ARBA" id="ARBA00023122"/>
    </source>
</evidence>